<proteinExistence type="predicted"/>
<dbReference type="eggNOG" id="ENOG50348IY">
    <property type="taxonomic scope" value="Bacteria"/>
</dbReference>
<dbReference type="STRING" id="656024.FsymDg_3465"/>
<dbReference type="KEGG" id="fsy:FsymDg_3465"/>
<dbReference type="EMBL" id="CP002801">
    <property type="protein sequence ID" value="AEH10756.1"/>
    <property type="molecule type" value="Genomic_DNA"/>
</dbReference>
<dbReference type="HOGENOM" id="CLU_1683990_0_0_11"/>
<name>F8B1K4_9ACTN</name>
<organism evidence="1 2">
    <name type="scientific">Candidatus Protofrankia datiscae</name>
    <dbReference type="NCBI Taxonomy" id="2716812"/>
    <lineage>
        <taxon>Bacteria</taxon>
        <taxon>Bacillati</taxon>
        <taxon>Actinomycetota</taxon>
        <taxon>Actinomycetes</taxon>
        <taxon>Frankiales</taxon>
        <taxon>Frankiaceae</taxon>
        <taxon>Protofrankia</taxon>
    </lineage>
</organism>
<dbReference type="Gene3D" id="3.10.450.40">
    <property type="match status" value="1"/>
</dbReference>
<dbReference type="SUPFAM" id="SSF160719">
    <property type="entry name" value="gpW/gp25-like"/>
    <property type="match status" value="1"/>
</dbReference>
<accession>F8B1K4</accession>
<gene>
    <name evidence="1" type="ordered locus">FsymDg_3465</name>
</gene>
<sequence length="156" mass="15911">MSADPGVTAPPDSAGARAVLGRAVLGRGLALVPVPGGQPAVDLAWGAGGPRLVEGPDNLAQDLAVALLTPVGSDPFDVGFGFDGLRVLALALGPLLRDQLLRVAVVRTLLADARVVDVVDVTLEPLDASRRQVVRATVRTVLGTDVPMTLGEVDLG</sequence>
<evidence type="ECO:0000313" key="1">
    <source>
        <dbReference type="EMBL" id="AEH10756.1"/>
    </source>
</evidence>
<dbReference type="RefSeq" id="WP_013874645.1">
    <property type="nucleotide sequence ID" value="NC_015656.1"/>
</dbReference>
<dbReference type="Proteomes" id="UP000001549">
    <property type="component" value="Chromosome"/>
</dbReference>
<evidence type="ECO:0008006" key="3">
    <source>
        <dbReference type="Google" id="ProtNLM"/>
    </source>
</evidence>
<keyword evidence="2" id="KW-1185">Reference proteome</keyword>
<protein>
    <recommendedName>
        <fullName evidence="3">IraD/Gp25-like domain-containing protein</fullName>
    </recommendedName>
</protein>
<dbReference type="AlphaFoldDB" id="F8B1K4"/>
<reference evidence="1 2" key="1">
    <citation type="submission" date="2011-05" db="EMBL/GenBank/DDBJ databases">
        <title>Complete sequence of chromosome of Frankia symbiont of Datisca glomerata.</title>
        <authorList>
            <consortium name="US DOE Joint Genome Institute"/>
            <person name="Lucas S."/>
            <person name="Han J."/>
            <person name="Lapidus A."/>
            <person name="Cheng J.-F."/>
            <person name="Goodwin L."/>
            <person name="Pitluck S."/>
            <person name="Peters L."/>
            <person name="Mikhailova N."/>
            <person name="Chertkov O."/>
            <person name="Teshima H."/>
            <person name="Han C."/>
            <person name="Tapia R."/>
            <person name="Land M."/>
            <person name="Hauser L."/>
            <person name="Kyrpides N."/>
            <person name="Ivanova N."/>
            <person name="Pagani I."/>
            <person name="Berry A."/>
            <person name="Pawlowski K."/>
            <person name="Persson T."/>
            <person name="Vanden Heuvel B."/>
            <person name="Benson D."/>
            <person name="Woyke T."/>
        </authorList>
    </citation>
    <scope>NUCLEOTIDE SEQUENCE [LARGE SCALE GENOMIC DNA]</scope>
    <source>
        <strain evidence="2">4085684</strain>
    </source>
</reference>
<evidence type="ECO:0000313" key="2">
    <source>
        <dbReference type="Proteomes" id="UP000001549"/>
    </source>
</evidence>